<accession>A0A2W5WUD6</accession>
<organism evidence="3 4">
    <name type="scientific">Xylanimonas oleitrophica</name>
    <dbReference type="NCBI Taxonomy" id="2607479"/>
    <lineage>
        <taxon>Bacteria</taxon>
        <taxon>Bacillati</taxon>
        <taxon>Actinomycetota</taxon>
        <taxon>Actinomycetes</taxon>
        <taxon>Micrococcales</taxon>
        <taxon>Promicromonosporaceae</taxon>
        <taxon>Xylanimonas</taxon>
    </lineage>
</organism>
<protein>
    <submittedName>
        <fullName evidence="3">Alpha/beta hydrolase</fullName>
    </submittedName>
</protein>
<name>A0A2W5WUD6_9MICO</name>
<evidence type="ECO:0000313" key="3">
    <source>
        <dbReference type="EMBL" id="PZR54887.1"/>
    </source>
</evidence>
<evidence type="ECO:0000259" key="2">
    <source>
        <dbReference type="Pfam" id="PF12697"/>
    </source>
</evidence>
<proteinExistence type="predicted"/>
<dbReference type="Pfam" id="PF12697">
    <property type="entry name" value="Abhydrolase_6"/>
    <property type="match status" value="1"/>
</dbReference>
<keyword evidence="3" id="KW-0378">Hydrolase</keyword>
<dbReference type="SUPFAM" id="SSF53474">
    <property type="entry name" value="alpha/beta-Hydrolases"/>
    <property type="match status" value="1"/>
</dbReference>
<keyword evidence="4" id="KW-1185">Reference proteome</keyword>
<dbReference type="PANTHER" id="PTHR43798">
    <property type="entry name" value="MONOACYLGLYCEROL LIPASE"/>
    <property type="match status" value="1"/>
</dbReference>
<dbReference type="InterPro" id="IPR000073">
    <property type="entry name" value="AB_hydrolase_1"/>
</dbReference>
<dbReference type="EMBL" id="QKWH01000001">
    <property type="protein sequence ID" value="PZR54887.1"/>
    <property type="molecule type" value="Genomic_DNA"/>
</dbReference>
<dbReference type="InterPro" id="IPR050266">
    <property type="entry name" value="AB_hydrolase_sf"/>
</dbReference>
<dbReference type="AlphaFoldDB" id="A0A2W5WUD6"/>
<evidence type="ECO:0000313" key="4">
    <source>
        <dbReference type="Proteomes" id="UP000248783"/>
    </source>
</evidence>
<reference evidence="3 4" key="1">
    <citation type="submission" date="2018-06" db="EMBL/GenBank/DDBJ databases">
        <title>Whole genome sequencing of a novel hydrocarbon degrading bacterial strain, PW21 isolated from oil contaminated produced water sample.</title>
        <authorList>
            <person name="Nagkirti P."/>
            <person name="Shaikh A."/>
            <person name="Gowdaman V."/>
            <person name="Engineer A.E."/>
            <person name="Dagar S."/>
            <person name="Dhakephalkar P.K."/>
        </authorList>
    </citation>
    <scope>NUCLEOTIDE SEQUENCE [LARGE SCALE GENOMIC DNA]</scope>
    <source>
        <strain evidence="3 4">PW21</strain>
    </source>
</reference>
<comment type="caution">
    <text evidence="3">The sequence shown here is derived from an EMBL/GenBank/DDBJ whole genome shotgun (WGS) entry which is preliminary data.</text>
</comment>
<sequence>MSIADDARRHGGPGAPVPVLLVHGARTSRTMWRRQLDVLARAGVPAAAVDLPGHGEHIEERFTLDGAVAALRGAVEDLGGRALVVGLSLGGYVAIEHRARHPEQSAGLVAASCSTPPQSRLRDAWAVAVRLIEGRPDHGARLNDLLVGLTLDAQAARDIAEGGYALEVMGDVLREVASVDTLGALARGTSPVWVVNGRWDHFRGWERSMVRSARSSGAPARLVVVPHARHLVSFDAPVPFARVLLEAAEAVTPRSSGAAPTPGPRPRAPRSSAR</sequence>
<evidence type="ECO:0000256" key="1">
    <source>
        <dbReference type="SAM" id="MobiDB-lite"/>
    </source>
</evidence>
<dbReference type="InterPro" id="IPR029058">
    <property type="entry name" value="AB_hydrolase_fold"/>
</dbReference>
<dbReference type="RefSeq" id="WP_111249253.1">
    <property type="nucleotide sequence ID" value="NZ_QKWH01000001.1"/>
</dbReference>
<dbReference type="Gene3D" id="3.40.50.1820">
    <property type="entry name" value="alpha/beta hydrolase"/>
    <property type="match status" value="1"/>
</dbReference>
<feature type="region of interest" description="Disordered" evidence="1">
    <location>
        <begin position="251"/>
        <end position="274"/>
    </location>
</feature>
<feature type="domain" description="AB hydrolase-1" evidence="2">
    <location>
        <begin position="19"/>
        <end position="242"/>
    </location>
</feature>
<gene>
    <name evidence="3" type="ORF">DNL40_00315</name>
</gene>
<dbReference type="GO" id="GO:0016787">
    <property type="term" value="F:hydrolase activity"/>
    <property type="evidence" value="ECO:0007669"/>
    <property type="project" value="UniProtKB-KW"/>
</dbReference>
<dbReference type="Proteomes" id="UP000248783">
    <property type="component" value="Unassembled WGS sequence"/>
</dbReference>